<proteinExistence type="predicted"/>
<gene>
    <name evidence="1" type="ORF">Vadar_025717</name>
</gene>
<accession>A0ACB7Y1W4</accession>
<sequence length="80" mass="9153">MLNMYPWTFRHHHVRCNCLIDVQECSNLAWGIGDICGIQTCILLSLWPLLLQKCTLTLLPARTGAFSSRIPDDDDDDTFE</sequence>
<organism evidence="1 2">
    <name type="scientific">Vaccinium darrowii</name>
    <dbReference type="NCBI Taxonomy" id="229202"/>
    <lineage>
        <taxon>Eukaryota</taxon>
        <taxon>Viridiplantae</taxon>
        <taxon>Streptophyta</taxon>
        <taxon>Embryophyta</taxon>
        <taxon>Tracheophyta</taxon>
        <taxon>Spermatophyta</taxon>
        <taxon>Magnoliopsida</taxon>
        <taxon>eudicotyledons</taxon>
        <taxon>Gunneridae</taxon>
        <taxon>Pentapetalae</taxon>
        <taxon>asterids</taxon>
        <taxon>Ericales</taxon>
        <taxon>Ericaceae</taxon>
        <taxon>Vaccinioideae</taxon>
        <taxon>Vaccinieae</taxon>
        <taxon>Vaccinium</taxon>
    </lineage>
</organism>
<dbReference type="EMBL" id="CM037155">
    <property type="protein sequence ID" value="KAH7847406.1"/>
    <property type="molecule type" value="Genomic_DNA"/>
</dbReference>
<dbReference type="Proteomes" id="UP000828048">
    <property type="component" value="Chromosome 5"/>
</dbReference>
<evidence type="ECO:0000313" key="2">
    <source>
        <dbReference type="Proteomes" id="UP000828048"/>
    </source>
</evidence>
<comment type="caution">
    <text evidence="1">The sequence shown here is derived from an EMBL/GenBank/DDBJ whole genome shotgun (WGS) entry which is preliminary data.</text>
</comment>
<evidence type="ECO:0000313" key="1">
    <source>
        <dbReference type="EMBL" id="KAH7847406.1"/>
    </source>
</evidence>
<keyword evidence="2" id="KW-1185">Reference proteome</keyword>
<reference evidence="1 2" key="1">
    <citation type="journal article" date="2021" name="Hortic Res">
        <title>High-quality reference genome and annotation aids understanding of berry development for evergreen blueberry (Vaccinium darrowii).</title>
        <authorList>
            <person name="Yu J."/>
            <person name="Hulse-Kemp A.M."/>
            <person name="Babiker E."/>
            <person name="Staton M."/>
        </authorList>
    </citation>
    <scope>NUCLEOTIDE SEQUENCE [LARGE SCALE GENOMIC DNA]</scope>
    <source>
        <strain evidence="2">cv. NJ 8807/NJ 8810</strain>
        <tissue evidence="1">Young leaf</tissue>
    </source>
</reference>
<name>A0ACB7Y1W4_9ERIC</name>
<protein>
    <submittedName>
        <fullName evidence="1">Uncharacterized protein</fullName>
    </submittedName>
</protein>